<protein>
    <recommendedName>
        <fullName evidence="3 9">Energy-coupling factor transporter transmembrane protein EcfT</fullName>
        <shortName evidence="9">ECF transporter T component EcfT</shortName>
    </recommendedName>
</protein>
<evidence type="ECO:0000256" key="9">
    <source>
        <dbReference type="HAMAP-Rule" id="MF_01461"/>
    </source>
</evidence>
<evidence type="ECO:0000256" key="2">
    <source>
        <dbReference type="ARBA" id="ARBA00005660"/>
    </source>
</evidence>
<dbReference type="HAMAP" id="MF_01461">
    <property type="entry name" value="EcfT"/>
    <property type="match status" value="1"/>
</dbReference>
<comment type="function">
    <text evidence="9">Transmembrane (T) component of an energy-coupling factor (ECF) ABC-transporter complex. Unlike classic ABC transporters this ECF transporter provides the energy necessary to transport a number of different substrates.</text>
</comment>
<comment type="similarity">
    <text evidence="2 9">Belongs to the energy-coupling factor EcfT family.</text>
</comment>
<keyword evidence="4 9" id="KW-0813">Transport</keyword>
<feature type="transmembrane region" description="Helical" evidence="9">
    <location>
        <begin position="26"/>
        <end position="55"/>
    </location>
</feature>
<evidence type="ECO:0000313" key="10">
    <source>
        <dbReference type="EMBL" id="PSJ31240.1"/>
    </source>
</evidence>
<feature type="transmembrane region" description="Helical" evidence="9">
    <location>
        <begin position="75"/>
        <end position="97"/>
    </location>
</feature>
<dbReference type="RefSeq" id="WP_106776979.1">
    <property type="nucleotide sequence ID" value="NZ_JBGGGQ010000005.1"/>
</dbReference>
<dbReference type="GO" id="GO:0005886">
    <property type="term" value="C:plasma membrane"/>
    <property type="evidence" value="ECO:0007669"/>
    <property type="project" value="UniProtKB-SubCell"/>
</dbReference>
<comment type="subunit">
    <text evidence="9">Forms a stable energy-coupling factor (ECF) transporter complex composed of 2 membrane-embedded substrate-binding proteins (S component), 2 ATP-binding proteins (A component) and 2 transmembrane proteins (T component).</text>
</comment>
<reference evidence="10" key="1">
    <citation type="thesis" date="2015" institute="Rutgers" country="The State University of New Jersey, 14 College Farm Rd., New Brunswick, NJ, USA">
        <title>Ammonia toxicity in bacteria and its implications for treatment of and resource recovery from highly nitrogenous organic wastes.</title>
        <authorList>
            <person name="Luther A.K."/>
        </authorList>
    </citation>
    <scope>NUCLEOTIDE SEQUENCE</scope>
    <source>
        <strain evidence="10">RT-10B</strain>
    </source>
</reference>
<keyword evidence="6 9" id="KW-0812">Transmembrane</keyword>
<evidence type="ECO:0000256" key="3">
    <source>
        <dbReference type="ARBA" id="ARBA00014042"/>
    </source>
</evidence>
<sequence>MLKDITLGQFYPTKSIVHSLDARTKLFATIIFMISIFVVNQFWPYAVIILLMLLVTKASNIPVNYVLKGVRPLRWIILFTFVINIFFIRGGDILWQLGFLKIYEQGVRTAFFMAIRLILLVLGTSILTLTTSPIELTDGIENACSPLKKIGFPAHELAMMMTIALRFIPTLLDETDKIMKAQMSRGADFESSNIVSRAKNMIPLLIPLFVSAFRRADELAMAMEARCYRGGDNRTKMKQSILEKKDYMADFIVLVFLAFTIASRFIKII</sequence>
<dbReference type="GO" id="GO:0022857">
    <property type="term" value="F:transmembrane transporter activity"/>
    <property type="evidence" value="ECO:0007669"/>
    <property type="project" value="UniProtKB-UniRule"/>
</dbReference>
<dbReference type="PANTHER" id="PTHR34857:SF2">
    <property type="entry name" value="SLL0384 PROTEIN"/>
    <property type="match status" value="1"/>
</dbReference>
<accession>A0A2P7PZW4</accession>
<evidence type="ECO:0000313" key="11">
    <source>
        <dbReference type="Proteomes" id="UP000241434"/>
    </source>
</evidence>
<keyword evidence="11" id="KW-1185">Reference proteome</keyword>
<keyword evidence="5 9" id="KW-1003">Cell membrane</keyword>
<dbReference type="InterPro" id="IPR003339">
    <property type="entry name" value="ABC/ECF_trnsptr_transmembrane"/>
</dbReference>
<dbReference type="OrthoDB" id="8075495at2"/>
<evidence type="ECO:0000256" key="8">
    <source>
        <dbReference type="ARBA" id="ARBA00023136"/>
    </source>
</evidence>
<proteinExistence type="inferred from homology"/>
<dbReference type="InterPro" id="IPR024919">
    <property type="entry name" value="EcfT"/>
</dbReference>
<evidence type="ECO:0000256" key="1">
    <source>
        <dbReference type="ARBA" id="ARBA00004651"/>
    </source>
</evidence>
<dbReference type="CDD" id="cd16914">
    <property type="entry name" value="EcfT"/>
    <property type="match status" value="1"/>
</dbReference>
<organism evidence="10 11">
    <name type="scientific">Peptostreptococcus russellii</name>
    <dbReference type="NCBI Taxonomy" id="215200"/>
    <lineage>
        <taxon>Bacteria</taxon>
        <taxon>Bacillati</taxon>
        <taxon>Bacillota</taxon>
        <taxon>Clostridia</taxon>
        <taxon>Peptostreptococcales</taxon>
        <taxon>Peptostreptococcaceae</taxon>
        <taxon>Peptostreptococcus</taxon>
    </lineage>
</organism>
<feature type="transmembrane region" description="Helical" evidence="9">
    <location>
        <begin position="109"/>
        <end position="130"/>
    </location>
</feature>
<evidence type="ECO:0000256" key="6">
    <source>
        <dbReference type="ARBA" id="ARBA00022692"/>
    </source>
</evidence>
<evidence type="ECO:0000256" key="4">
    <source>
        <dbReference type="ARBA" id="ARBA00022448"/>
    </source>
</evidence>
<evidence type="ECO:0000256" key="5">
    <source>
        <dbReference type="ARBA" id="ARBA00022475"/>
    </source>
</evidence>
<dbReference type="EMBL" id="JYGE01000005">
    <property type="protein sequence ID" value="PSJ31240.1"/>
    <property type="molecule type" value="Genomic_DNA"/>
</dbReference>
<dbReference type="Pfam" id="PF02361">
    <property type="entry name" value="CbiQ"/>
    <property type="match status" value="1"/>
</dbReference>
<dbReference type="InterPro" id="IPR051611">
    <property type="entry name" value="ECF_transporter_component"/>
</dbReference>
<keyword evidence="8 9" id="KW-0472">Membrane</keyword>
<dbReference type="AlphaFoldDB" id="A0A2P7PZW4"/>
<feature type="transmembrane region" description="Helical" evidence="9">
    <location>
        <begin position="247"/>
        <end position="266"/>
    </location>
</feature>
<evidence type="ECO:0000256" key="7">
    <source>
        <dbReference type="ARBA" id="ARBA00022989"/>
    </source>
</evidence>
<gene>
    <name evidence="9" type="primary">ecfT</name>
    <name evidence="10" type="ORF">UF10_06275</name>
</gene>
<name>A0A2P7PZW4_9FIRM</name>
<comment type="caution">
    <text evidence="10">The sequence shown here is derived from an EMBL/GenBank/DDBJ whole genome shotgun (WGS) entry which is preliminary data.</text>
</comment>
<keyword evidence="7 9" id="KW-1133">Transmembrane helix</keyword>
<dbReference type="PANTHER" id="PTHR34857">
    <property type="entry name" value="SLL0384 PROTEIN"/>
    <property type="match status" value="1"/>
</dbReference>
<comment type="subcellular location">
    <subcellularLocation>
        <location evidence="1 9">Cell membrane</location>
        <topology evidence="1 9">Multi-pass membrane protein</topology>
    </subcellularLocation>
</comment>
<dbReference type="Proteomes" id="UP000241434">
    <property type="component" value="Unassembled WGS sequence"/>
</dbReference>